<evidence type="ECO:0008006" key="3">
    <source>
        <dbReference type="Google" id="ProtNLM"/>
    </source>
</evidence>
<evidence type="ECO:0000313" key="1">
    <source>
        <dbReference type="EMBL" id="KAF1952687.1"/>
    </source>
</evidence>
<dbReference type="AlphaFoldDB" id="A0A6A5TUT0"/>
<sequence>MEPIEKRVNGVLPNGDLIVVGAHITFPTSEYGKYHPSVSSLVMSKGRKTPFIYISSAQVQQASHTVFDNQKKSSKARDRFKIDGLQDRLTELFTDWKLRHPSKELNAAKLKPRLSFYRDSYRAVDGETYLTEAKKITAAYAHVFGGKDEEVPLSFILSTRHTHDYKIGKNRKSEVPFHFTTQKFSKEHTGGFGVHVADDDAGKYQYTVVQNSDFSQVQLQKLTATLNMSHDLCSCTAIALPIHFARKLGKRVMEYCNGMEKLGSGGVSDGDAVAEGSDAGDRVEKTIKRVNGFLEVNVDGTKVRGDGKAKTRPWNKGLDDLMFYL</sequence>
<dbReference type="OrthoDB" id="3800893at2759"/>
<dbReference type="Gene3D" id="3.30.420.10">
    <property type="entry name" value="Ribonuclease H-like superfamily/Ribonuclease H"/>
    <property type="match status" value="1"/>
</dbReference>
<dbReference type="EMBL" id="ML977009">
    <property type="protein sequence ID" value="KAF1952687.1"/>
    <property type="molecule type" value="Genomic_DNA"/>
</dbReference>
<keyword evidence="2" id="KW-1185">Reference proteome</keyword>
<proteinExistence type="predicted"/>
<accession>A0A6A5TUT0</accession>
<protein>
    <recommendedName>
        <fullName evidence="3">Piwi domain-containing protein</fullName>
    </recommendedName>
</protein>
<gene>
    <name evidence="1" type="ORF">CC80DRAFT_507862</name>
</gene>
<name>A0A6A5TUT0_9PLEO</name>
<evidence type="ECO:0000313" key="2">
    <source>
        <dbReference type="Proteomes" id="UP000800035"/>
    </source>
</evidence>
<organism evidence="1 2">
    <name type="scientific">Byssothecium circinans</name>
    <dbReference type="NCBI Taxonomy" id="147558"/>
    <lineage>
        <taxon>Eukaryota</taxon>
        <taxon>Fungi</taxon>
        <taxon>Dikarya</taxon>
        <taxon>Ascomycota</taxon>
        <taxon>Pezizomycotina</taxon>
        <taxon>Dothideomycetes</taxon>
        <taxon>Pleosporomycetidae</taxon>
        <taxon>Pleosporales</taxon>
        <taxon>Massarineae</taxon>
        <taxon>Massarinaceae</taxon>
        <taxon>Byssothecium</taxon>
    </lineage>
</organism>
<dbReference type="GO" id="GO:0003676">
    <property type="term" value="F:nucleic acid binding"/>
    <property type="evidence" value="ECO:0007669"/>
    <property type="project" value="InterPro"/>
</dbReference>
<reference evidence="1" key="1">
    <citation type="journal article" date="2020" name="Stud. Mycol.">
        <title>101 Dothideomycetes genomes: a test case for predicting lifestyles and emergence of pathogens.</title>
        <authorList>
            <person name="Haridas S."/>
            <person name="Albert R."/>
            <person name="Binder M."/>
            <person name="Bloem J."/>
            <person name="Labutti K."/>
            <person name="Salamov A."/>
            <person name="Andreopoulos B."/>
            <person name="Baker S."/>
            <person name="Barry K."/>
            <person name="Bills G."/>
            <person name="Bluhm B."/>
            <person name="Cannon C."/>
            <person name="Castanera R."/>
            <person name="Culley D."/>
            <person name="Daum C."/>
            <person name="Ezra D."/>
            <person name="Gonzalez J."/>
            <person name="Henrissat B."/>
            <person name="Kuo A."/>
            <person name="Liang C."/>
            <person name="Lipzen A."/>
            <person name="Lutzoni F."/>
            <person name="Magnuson J."/>
            <person name="Mondo S."/>
            <person name="Nolan M."/>
            <person name="Ohm R."/>
            <person name="Pangilinan J."/>
            <person name="Park H.-J."/>
            <person name="Ramirez L."/>
            <person name="Alfaro M."/>
            <person name="Sun H."/>
            <person name="Tritt A."/>
            <person name="Yoshinaga Y."/>
            <person name="Zwiers L.-H."/>
            <person name="Turgeon B."/>
            <person name="Goodwin S."/>
            <person name="Spatafora J."/>
            <person name="Crous P."/>
            <person name="Grigoriev I."/>
        </authorList>
    </citation>
    <scope>NUCLEOTIDE SEQUENCE</scope>
    <source>
        <strain evidence="1">CBS 675.92</strain>
    </source>
</reference>
<dbReference type="InterPro" id="IPR036397">
    <property type="entry name" value="RNaseH_sf"/>
</dbReference>
<dbReference type="Proteomes" id="UP000800035">
    <property type="component" value="Unassembled WGS sequence"/>
</dbReference>